<evidence type="ECO:0000313" key="1">
    <source>
        <dbReference type="EMBL" id="EJF97982.1"/>
    </source>
</evidence>
<proteinExistence type="predicted"/>
<dbReference type="EMBL" id="AIMH01000021">
    <property type="protein sequence ID" value="EJF97982.1"/>
    <property type="molecule type" value="Genomic_DNA"/>
</dbReference>
<gene>
    <name evidence="1" type="ORF">MEI_01014</name>
</gene>
<reference evidence="1 2" key="1">
    <citation type="submission" date="2012-03" db="EMBL/GenBank/DDBJ databases">
        <title>The Genome Sequence of Bartonella vinsonii subsp. arupensis str. Pm136co.</title>
        <authorList>
            <consortium name="The Broad Institute Genome Sequencing Platform"/>
            <consortium name="The Broad Institute Genome Sequencing Center for Infectious Disease"/>
            <person name="Feldgarden M."/>
            <person name="Kirby J."/>
            <person name="Kosoy M."/>
            <person name="Birtles R."/>
            <person name="Probert W.S."/>
            <person name="Chiaraviglio L."/>
            <person name="Young S.K."/>
            <person name="Zeng Q."/>
            <person name="Gargeya S."/>
            <person name="Fitzgerald M."/>
            <person name="Haas B."/>
            <person name="Abouelleil A."/>
            <person name="Alvarado L."/>
            <person name="Arachchi H.M."/>
            <person name="Berlin A."/>
            <person name="Chapman S.B."/>
            <person name="Gearin G."/>
            <person name="Goldberg J."/>
            <person name="Griggs A."/>
            <person name="Gujja S."/>
            <person name="Hansen M."/>
            <person name="Heiman D."/>
            <person name="Howarth C."/>
            <person name="Larimer J."/>
            <person name="Lui A."/>
            <person name="MacDonald P.J.P."/>
            <person name="McCowen C."/>
            <person name="Montmayeur A."/>
            <person name="Murphy C."/>
            <person name="Neiman D."/>
            <person name="Pearson M."/>
            <person name="Priest M."/>
            <person name="Roberts A."/>
            <person name="Saif S."/>
            <person name="Shea T."/>
            <person name="Sisk P."/>
            <person name="Stolte C."/>
            <person name="Sykes S."/>
            <person name="Wortman J."/>
            <person name="Nusbaum C."/>
            <person name="Birren B."/>
        </authorList>
    </citation>
    <scope>NUCLEOTIDE SEQUENCE [LARGE SCALE GENOMIC DNA]</scope>
    <source>
        <strain evidence="1 2">Pm136co</strain>
    </source>
</reference>
<name>A0ABP2QWX3_BARVI</name>
<dbReference type="RefSeq" id="WP_004866505.1">
    <property type="nucleotide sequence ID" value="NZ_JH725045.1"/>
</dbReference>
<keyword evidence="2" id="KW-1185">Reference proteome</keyword>
<dbReference type="Proteomes" id="UP000008948">
    <property type="component" value="Unassembled WGS sequence"/>
</dbReference>
<comment type="caution">
    <text evidence="1">The sequence shown here is derived from an EMBL/GenBank/DDBJ whole genome shotgun (WGS) entry which is preliminary data.</text>
</comment>
<accession>A0ABP2QWX3</accession>
<protein>
    <submittedName>
        <fullName evidence="1">Uncharacterized protein</fullName>
    </submittedName>
</protein>
<sequence>MVQQKNNDEAEFLITAFVRVTTNTNIHYDSVHYEKSPKHPMTITTILSLRQTPLKEFLKKAALKEMFLLKKINNKKRDIKEALHTHMKKATCVQTMRTNCQFFCQKNDKKTIKPLIQPAAPIRRFRVEGLNLFSKRLGISKEYAKGEFIHVAFSTLIHHPPPYLRNKKDVGAKLPV</sequence>
<evidence type="ECO:0000313" key="2">
    <source>
        <dbReference type="Proteomes" id="UP000008948"/>
    </source>
</evidence>
<organism evidence="1 2">
    <name type="scientific">Bartonella vinsonii subsp. arupensis Pm136co</name>
    <dbReference type="NCBI Taxonomy" id="1094561"/>
    <lineage>
        <taxon>Bacteria</taxon>
        <taxon>Pseudomonadati</taxon>
        <taxon>Pseudomonadota</taxon>
        <taxon>Alphaproteobacteria</taxon>
        <taxon>Hyphomicrobiales</taxon>
        <taxon>Bartonellaceae</taxon>
        <taxon>Bartonella</taxon>
    </lineage>
</organism>